<feature type="active site" description="Nucleophile" evidence="8">
    <location>
        <position position="183"/>
    </location>
</feature>
<evidence type="ECO:0000256" key="1">
    <source>
        <dbReference type="ARBA" id="ARBA00000810"/>
    </source>
</evidence>
<dbReference type="OrthoDB" id="416370at2759"/>
<dbReference type="PRINTS" id="PR00776">
    <property type="entry name" value="HEMOGLOBNASE"/>
</dbReference>
<dbReference type="GO" id="GO:0051603">
    <property type="term" value="P:proteolysis involved in protein catabolic process"/>
    <property type="evidence" value="ECO:0007669"/>
    <property type="project" value="TreeGrafter"/>
</dbReference>
<evidence type="ECO:0000256" key="9">
    <source>
        <dbReference type="SAM" id="SignalP"/>
    </source>
</evidence>
<dbReference type="FunFam" id="3.40.50.1460:FF:000006">
    <property type="entry name" value="Legumain"/>
    <property type="match status" value="1"/>
</dbReference>
<dbReference type="STRING" id="312017.I7M6Y2"/>
<dbReference type="GO" id="GO:0004197">
    <property type="term" value="F:cysteine-type endopeptidase activity"/>
    <property type="evidence" value="ECO:0007669"/>
    <property type="project" value="UniProtKB-EC"/>
</dbReference>
<keyword evidence="7" id="KW-0788">Thiol protease</keyword>
<sequence>MNKLVLIALVTLFAGVMADNYAVLVAGSNGYGNYRHQSDVCHAYHTLLAKGYSANNIIVFSYNDVANNKQNPFKGTLFNKPTYKNPGVDVNQGCVIDYEGKDVTPANYLAVLKGLKDQVKGGNKRVLESGPDDHVFLSFFDHGAPGLIAFPSQYLYAKDLQDAFVYMYNNNKYARLVYYLEACESGSMFQNLPANINIYALSAASPDESSWAAYCGSDAVVNNKNIGSCLGDLFSVNWLEDTDAHTDLSNYSLQEQFVVVKNLTTESQVMQWGDLEFTSEPVGDYLSGSTTPSKKVNNYLRAFFAYGNEENIFNQPKKGLLNSRQATLNYLLNKFQSKPTSENFQELSEALKLVEKFARKFVQFAEKFVLKGSSNALTTNFSCYSNLIDQFESTCGKVPESKLGELKYFYEFCGQERFSNVNTLQFFQSIC</sequence>
<dbReference type="PANTHER" id="PTHR12000:SF42">
    <property type="entry name" value="LEGUMAIN"/>
    <property type="match status" value="1"/>
</dbReference>
<dbReference type="PIRSF" id="PIRSF019663">
    <property type="entry name" value="Legumain"/>
    <property type="match status" value="1"/>
</dbReference>
<proteinExistence type="inferred from homology"/>
<dbReference type="eggNOG" id="KOG1348">
    <property type="taxonomic scope" value="Eukaryota"/>
</dbReference>
<comment type="catalytic activity">
    <reaction evidence="1">
        <text>Hydrolysis of proteins and small molecule substrates at -Asn-|-Xaa- bonds.</text>
        <dbReference type="EC" id="3.4.22.34"/>
    </reaction>
</comment>
<dbReference type="InParanoid" id="I7M6Y2"/>
<keyword evidence="5 9" id="KW-0732">Signal</keyword>
<evidence type="ECO:0000313" key="11">
    <source>
        <dbReference type="Proteomes" id="UP000009168"/>
    </source>
</evidence>
<dbReference type="GO" id="GO:0006624">
    <property type="term" value="P:vacuolar protein processing"/>
    <property type="evidence" value="ECO:0007669"/>
    <property type="project" value="TreeGrafter"/>
</dbReference>
<comment type="similarity">
    <text evidence="2">Belongs to the peptidase C13 family.</text>
</comment>
<evidence type="ECO:0000256" key="7">
    <source>
        <dbReference type="ARBA" id="ARBA00022807"/>
    </source>
</evidence>
<accession>I7M6Y2</accession>
<feature type="chain" id="PRO_5003712058" description="legumain" evidence="9">
    <location>
        <begin position="19"/>
        <end position="431"/>
    </location>
</feature>
<keyword evidence="4" id="KW-0645">Protease</keyword>
<dbReference type="EMBL" id="GG662853">
    <property type="protein sequence ID" value="EAR87482.1"/>
    <property type="molecule type" value="Genomic_DNA"/>
</dbReference>
<dbReference type="FunCoup" id="I7M6Y2">
    <property type="interactions" value="225"/>
</dbReference>
<dbReference type="KEGG" id="tet:TTHERM_00066890"/>
<gene>
    <name evidence="10" type="ORF">TTHERM_00066890</name>
</gene>
<protein>
    <recommendedName>
        <fullName evidence="3">legumain</fullName>
        <ecNumber evidence="3">3.4.22.34</ecNumber>
    </recommendedName>
</protein>
<evidence type="ECO:0000256" key="8">
    <source>
        <dbReference type="PIRSR" id="PIRSR019663-1"/>
    </source>
</evidence>
<dbReference type="Proteomes" id="UP000009168">
    <property type="component" value="Unassembled WGS sequence"/>
</dbReference>
<keyword evidence="6" id="KW-0378">Hydrolase</keyword>
<reference evidence="11" key="1">
    <citation type="journal article" date="2006" name="PLoS Biol.">
        <title>Macronuclear genome sequence of the ciliate Tetrahymena thermophila, a model eukaryote.</title>
        <authorList>
            <person name="Eisen J.A."/>
            <person name="Coyne R.S."/>
            <person name="Wu M."/>
            <person name="Wu D."/>
            <person name="Thiagarajan M."/>
            <person name="Wortman J.R."/>
            <person name="Badger J.H."/>
            <person name="Ren Q."/>
            <person name="Amedeo P."/>
            <person name="Jones K.M."/>
            <person name="Tallon L.J."/>
            <person name="Delcher A.L."/>
            <person name="Salzberg S.L."/>
            <person name="Silva J.C."/>
            <person name="Haas B.J."/>
            <person name="Majoros W.H."/>
            <person name="Farzad M."/>
            <person name="Carlton J.M."/>
            <person name="Smith R.K. Jr."/>
            <person name="Garg J."/>
            <person name="Pearlman R.E."/>
            <person name="Karrer K.M."/>
            <person name="Sun L."/>
            <person name="Manning G."/>
            <person name="Elde N.C."/>
            <person name="Turkewitz A.P."/>
            <person name="Asai D.J."/>
            <person name="Wilkes D.E."/>
            <person name="Wang Y."/>
            <person name="Cai H."/>
            <person name="Collins K."/>
            <person name="Stewart B.A."/>
            <person name="Lee S.R."/>
            <person name="Wilamowska K."/>
            <person name="Weinberg Z."/>
            <person name="Ruzzo W.L."/>
            <person name="Wloga D."/>
            <person name="Gaertig J."/>
            <person name="Frankel J."/>
            <person name="Tsao C.-C."/>
            <person name="Gorovsky M.A."/>
            <person name="Keeling P.J."/>
            <person name="Waller R.F."/>
            <person name="Patron N.J."/>
            <person name="Cherry J.M."/>
            <person name="Stover N.A."/>
            <person name="Krieger C.J."/>
            <person name="del Toro C."/>
            <person name="Ryder H.F."/>
            <person name="Williamson S.C."/>
            <person name="Barbeau R.A."/>
            <person name="Hamilton E.P."/>
            <person name="Orias E."/>
        </authorList>
    </citation>
    <scope>NUCLEOTIDE SEQUENCE [LARGE SCALE GENOMIC DNA]</scope>
    <source>
        <strain evidence="11">SB210</strain>
    </source>
</reference>
<evidence type="ECO:0000256" key="3">
    <source>
        <dbReference type="ARBA" id="ARBA00012628"/>
    </source>
</evidence>
<name>I7M6Y2_TETTS</name>
<dbReference type="RefSeq" id="XP_001007727.1">
    <property type="nucleotide sequence ID" value="XM_001007727.3"/>
</dbReference>
<feature type="signal peptide" evidence="9">
    <location>
        <begin position="1"/>
        <end position="18"/>
    </location>
</feature>
<evidence type="ECO:0000256" key="6">
    <source>
        <dbReference type="ARBA" id="ARBA00022801"/>
    </source>
</evidence>
<dbReference type="GO" id="GO:0005773">
    <property type="term" value="C:vacuole"/>
    <property type="evidence" value="ECO:0007669"/>
    <property type="project" value="GOC"/>
</dbReference>
<dbReference type="OMA" id="MQACPTI"/>
<evidence type="ECO:0000313" key="10">
    <source>
        <dbReference type="EMBL" id="EAR87482.1"/>
    </source>
</evidence>
<evidence type="ECO:0000256" key="5">
    <source>
        <dbReference type="ARBA" id="ARBA00022729"/>
    </source>
</evidence>
<dbReference type="Gene3D" id="3.40.50.1460">
    <property type="match status" value="1"/>
</dbReference>
<dbReference type="InterPro" id="IPR001096">
    <property type="entry name" value="Peptidase_C13"/>
</dbReference>
<dbReference type="Pfam" id="PF01650">
    <property type="entry name" value="Peptidase_C13"/>
    <property type="match status" value="1"/>
</dbReference>
<feature type="active site" evidence="8">
    <location>
        <position position="142"/>
    </location>
</feature>
<dbReference type="PANTHER" id="PTHR12000">
    <property type="entry name" value="HEMOGLOBINASE FAMILY MEMBER"/>
    <property type="match status" value="1"/>
</dbReference>
<evidence type="ECO:0000256" key="2">
    <source>
        <dbReference type="ARBA" id="ARBA00009941"/>
    </source>
</evidence>
<dbReference type="AlphaFoldDB" id="I7M6Y2"/>
<dbReference type="GeneID" id="7841837"/>
<keyword evidence="11" id="KW-1185">Reference proteome</keyword>
<dbReference type="EC" id="3.4.22.34" evidence="3"/>
<dbReference type="HOGENOM" id="CLU_024160_0_0_1"/>
<organism evidence="10 11">
    <name type="scientific">Tetrahymena thermophila (strain SB210)</name>
    <dbReference type="NCBI Taxonomy" id="312017"/>
    <lineage>
        <taxon>Eukaryota</taxon>
        <taxon>Sar</taxon>
        <taxon>Alveolata</taxon>
        <taxon>Ciliophora</taxon>
        <taxon>Intramacronucleata</taxon>
        <taxon>Oligohymenophorea</taxon>
        <taxon>Hymenostomatida</taxon>
        <taxon>Tetrahymenina</taxon>
        <taxon>Tetrahymenidae</taxon>
        <taxon>Tetrahymena</taxon>
    </lineage>
</organism>
<evidence type="ECO:0000256" key="4">
    <source>
        <dbReference type="ARBA" id="ARBA00022670"/>
    </source>
</evidence>